<proteinExistence type="predicted"/>
<dbReference type="EMBL" id="JABCQL010000010">
    <property type="protein sequence ID" value="MBF0856271.1"/>
    <property type="molecule type" value="Genomic_DNA"/>
</dbReference>
<dbReference type="AlphaFoldDB" id="A0AB35AQM5"/>
<evidence type="ECO:0000313" key="2">
    <source>
        <dbReference type="Proteomes" id="UP000603665"/>
    </source>
</evidence>
<organism evidence="1 2">
    <name type="scientific">Gluconobacter oxydans</name>
    <name type="common">Gluconobacter suboxydans</name>
    <dbReference type="NCBI Taxonomy" id="442"/>
    <lineage>
        <taxon>Bacteria</taxon>
        <taxon>Pseudomonadati</taxon>
        <taxon>Pseudomonadota</taxon>
        <taxon>Alphaproteobacteria</taxon>
        <taxon>Acetobacterales</taxon>
        <taxon>Acetobacteraceae</taxon>
        <taxon>Gluconobacter</taxon>
    </lineage>
</organism>
<dbReference type="CDD" id="cd03801">
    <property type="entry name" value="GT4_PimA-like"/>
    <property type="match status" value="1"/>
</dbReference>
<comment type="caution">
    <text evidence="1">The sequence shown here is derived from an EMBL/GenBank/DDBJ whole genome shotgun (WGS) entry which is preliminary data.</text>
</comment>
<gene>
    <name evidence="1" type="ORF">HKD20_07030</name>
</gene>
<evidence type="ECO:0000313" key="1">
    <source>
        <dbReference type="EMBL" id="MBF0856271.1"/>
    </source>
</evidence>
<dbReference type="Pfam" id="PF13692">
    <property type="entry name" value="Glyco_trans_1_4"/>
    <property type="match status" value="1"/>
</dbReference>
<reference evidence="1" key="2">
    <citation type="submission" date="2023-10" db="EMBL/GenBank/DDBJ databases">
        <title>Description of novel Gluconobacter species.</title>
        <authorList>
            <person name="Cleenwerck I."/>
            <person name="Cnockaert M."/>
            <person name="Borremans W."/>
            <person name="Wieme A.D."/>
            <person name="De Vuyst L."/>
            <person name="Vandamme P."/>
        </authorList>
    </citation>
    <scope>NUCLEOTIDE SEQUENCE</scope>
    <source>
        <strain evidence="1">LMG1408</strain>
    </source>
</reference>
<sequence length="410" mass="45296">MVTTQVQTAHERTMKQSLSFFHKLWQLLPAGSRRRFFAWVTAFAAPTLRPHRIVPAHGMIVAGEFSRSSGLGEGARLMVRALRDMNIPCATWDIDRRVLEGDATGPGAPLVIHVNAPMLPYVQLFMPRWLRTGRRVIGYWAWELPVVPQTWRHARRHVHEIWAPSHFTAQAFRTLGRPVRVVEHPVGLAEQKPSDRDRASFGLSEDCVIVLVSFSLSSSMVRKSPIETIQAFRAAFGERSDRLLLMKIGHTEHYPDDLAQIRAATGGAPNIRIETGQLSGADRLALTVCADIVLSLHRSEGFGLVVAEAMALGRCVIATDWSATTEFLDGTCGLPVPYTLVPARDPRGIWDMPDTKWALPDRDAAVTALRAAAADPELRSRLGANARQRIATRLNGATLREAALAVGVRP</sequence>
<reference evidence="1" key="1">
    <citation type="submission" date="2020-04" db="EMBL/GenBank/DDBJ databases">
        <authorList>
            <person name="Sombolestani A."/>
        </authorList>
    </citation>
    <scope>NUCLEOTIDE SEQUENCE</scope>
    <source>
        <strain evidence="1">LMG1408</strain>
    </source>
</reference>
<dbReference type="PANTHER" id="PTHR46656">
    <property type="entry name" value="PUTATIVE-RELATED"/>
    <property type="match status" value="1"/>
</dbReference>
<dbReference type="PANTHER" id="PTHR46656:SF3">
    <property type="entry name" value="PUTATIVE-RELATED"/>
    <property type="match status" value="1"/>
</dbReference>
<accession>A0AB35AQM5</accession>
<dbReference type="Proteomes" id="UP000603665">
    <property type="component" value="Unassembled WGS sequence"/>
</dbReference>
<name>A0AB35AQM5_GLUOY</name>
<protein>
    <submittedName>
        <fullName evidence="1">Glycosyltransferase family 4 protein</fullName>
    </submittedName>
</protein>
<dbReference type="SUPFAM" id="SSF53756">
    <property type="entry name" value="UDP-Glycosyltransferase/glycogen phosphorylase"/>
    <property type="match status" value="1"/>
</dbReference>
<dbReference type="Gene3D" id="3.40.50.2000">
    <property type="entry name" value="Glycogen Phosphorylase B"/>
    <property type="match status" value="1"/>
</dbReference>